<evidence type="ECO:0000256" key="1">
    <source>
        <dbReference type="SAM" id="MobiDB-lite"/>
    </source>
</evidence>
<feature type="compositionally biased region" description="Low complexity" evidence="1">
    <location>
        <begin position="145"/>
        <end position="167"/>
    </location>
</feature>
<evidence type="ECO:0000313" key="3">
    <source>
        <dbReference type="EMBL" id="RPA81327.1"/>
    </source>
</evidence>
<name>A0A3N4I778_ASCIM</name>
<dbReference type="OrthoDB" id="5400539at2759"/>
<accession>A0A3N4I778</accession>
<dbReference type="Proteomes" id="UP000275078">
    <property type="component" value="Unassembled WGS sequence"/>
</dbReference>
<keyword evidence="2" id="KW-0812">Transmembrane</keyword>
<dbReference type="InterPro" id="IPR020999">
    <property type="entry name" value="Chitin_synth_reg_RCR"/>
</dbReference>
<proteinExistence type="predicted"/>
<dbReference type="EMBL" id="ML119680">
    <property type="protein sequence ID" value="RPA81327.1"/>
    <property type="molecule type" value="Genomic_DNA"/>
</dbReference>
<evidence type="ECO:0000256" key="2">
    <source>
        <dbReference type="SAM" id="Phobius"/>
    </source>
</evidence>
<keyword evidence="2" id="KW-1133">Transmembrane helix</keyword>
<gene>
    <name evidence="3" type="ORF">BJ508DRAFT_414775</name>
</gene>
<feature type="region of interest" description="Disordered" evidence="1">
    <location>
        <begin position="120"/>
        <end position="205"/>
    </location>
</feature>
<sequence>MSFLRKRDDDDDDDEYCYHGLTYWSCSRRSEIIKWSILLTLLLLLTTFFLASYLHARRRLAANLPPLAYHRWMVRRRLEPSANLDTRPAGAVLATYVVNERGEYVLQPLSSVPPAYHHPVQDPLPVYPGPPAGSKVDPNQDGYLGAQATGTTTSGYTSGEGSSYGGAAPPPPAPVAAGAPPGYFPAPQPQGPSDGRGPSHPVYTQ</sequence>
<keyword evidence="4" id="KW-1185">Reference proteome</keyword>
<feature type="transmembrane region" description="Helical" evidence="2">
    <location>
        <begin position="32"/>
        <end position="54"/>
    </location>
</feature>
<organism evidence="3 4">
    <name type="scientific">Ascobolus immersus RN42</name>
    <dbReference type="NCBI Taxonomy" id="1160509"/>
    <lineage>
        <taxon>Eukaryota</taxon>
        <taxon>Fungi</taxon>
        <taxon>Dikarya</taxon>
        <taxon>Ascomycota</taxon>
        <taxon>Pezizomycotina</taxon>
        <taxon>Pezizomycetes</taxon>
        <taxon>Pezizales</taxon>
        <taxon>Ascobolaceae</taxon>
        <taxon>Ascobolus</taxon>
    </lineage>
</organism>
<keyword evidence="2" id="KW-0472">Membrane</keyword>
<protein>
    <submittedName>
        <fullName evidence="3">Uncharacterized protein</fullName>
    </submittedName>
</protein>
<evidence type="ECO:0000313" key="4">
    <source>
        <dbReference type="Proteomes" id="UP000275078"/>
    </source>
</evidence>
<dbReference type="Pfam" id="PF12273">
    <property type="entry name" value="RCR"/>
    <property type="match status" value="1"/>
</dbReference>
<reference evidence="3 4" key="1">
    <citation type="journal article" date="2018" name="Nat. Ecol. Evol.">
        <title>Pezizomycetes genomes reveal the molecular basis of ectomycorrhizal truffle lifestyle.</title>
        <authorList>
            <person name="Murat C."/>
            <person name="Payen T."/>
            <person name="Noel B."/>
            <person name="Kuo A."/>
            <person name="Morin E."/>
            <person name="Chen J."/>
            <person name="Kohler A."/>
            <person name="Krizsan K."/>
            <person name="Balestrini R."/>
            <person name="Da Silva C."/>
            <person name="Montanini B."/>
            <person name="Hainaut M."/>
            <person name="Levati E."/>
            <person name="Barry K.W."/>
            <person name="Belfiori B."/>
            <person name="Cichocki N."/>
            <person name="Clum A."/>
            <person name="Dockter R.B."/>
            <person name="Fauchery L."/>
            <person name="Guy J."/>
            <person name="Iotti M."/>
            <person name="Le Tacon F."/>
            <person name="Lindquist E.A."/>
            <person name="Lipzen A."/>
            <person name="Malagnac F."/>
            <person name="Mello A."/>
            <person name="Molinier V."/>
            <person name="Miyauchi S."/>
            <person name="Poulain J."/>
            <person name="Riccioni C."/>
            <person name="Rubini A."/>
            <person name="Sitrit Y."/>
            <person name="Splivallo R."/>
            <person name="Traeger S."/>
            <person name="Wang M."/>
            <person name="Zifcakova L."/>
            <person name="Wipf D."/>
            <person name="Zambonelli A."/>
            <person name="Paolocci F."/>
            <person name="Nowrousian M."/>
            <person name="Ottonello S."/>
            <person name="Baldrian P."/>
            <person name="Spatafora J.W."/>
            <person name="Henrissat B."/>
            <person name="Nagy L.G."/>
            <person name="Aury J.M."/>
            <person name="Wincker P."/>
            <person name="Grigoriev I.V."/>
            <person name="Bonfante P."/>
            <person name="Martin F.M."/>
        </authorList>
    </citation>
    <scope>NUCLEOTIDE SEQUENCE [LARGE SCALE GENOMIC DNA]</scope>
    <source>
        <strain evidence="3 4">RN42</strain>
    </source>
</reference>
<dbReference type="AlphaFoldDB" id="A0A3N4I778"/>